<evidence type="ECO:0000313" key="1">
    <source>
        <dbReference type="EMBL" id="GIY12178.1"/>
    </source>
</evidence>
<protein>
    <submittedName>
        <fullName evidence="1">Uncharacterized protein</fullName>
    </submittedName>
</protein>
<sequence length="88" mass="10530">MESGAKHFYTRSFSHCCIKLRNSERRIFMVRRMCSSYEFCTCPVYLELISSKLRAWGRTRLFQTEHFADLTRQTGGHYFALLLLMTRH</sequence>
<dbReference type="AlphaFoldDB" id="A0AAV4QR71"/>
<evidence type="ECO:0000313" key="2">
    <source>
        <dbReference type="Proteomes" id="UP001054945"/>
    </source>
</evidence>
<dbReference type="EMBL" id="BPLR01006753">
    <property type="protein sequence ID" value="GIY12178.1"/>
    <property type="molecule type" value="Genomic_DNA"/>
</dbReference>
<name>A0AAV4QR71_CAEEX</name>
<proteinExistence type="predicted"/>
<reference evidence="1 2" key="1">
    <citation type="submission" date="2021-06" db="EMBL/GenBank/DDBJ databases">
        <title>Caerostris extrusa draft genome.</title>
        <authorList>
            <person name="Kono N."/>
            <person name="Arakawa K."/>
        </authorList>
    </citation>
    <scope>NUCLEOTIDE SEQUENCE [LARGE SCALE GENOMIC DNA]</scope>
</reference>
<keyword evidence="2" id="KW-1185">Reference proteome</keyword>
<dbReference type="Proteomes" id="UP001054945">
    <property type="component" value="Unassembled WGS sequence"/>
</dbReference>
<comment type="caution">
    <text evidence="1">The sequence shown here is derived from an EMBL/GenBank/DDBJ whole genome shotgun (WGS) entry which is preliminary data.</text>
</comment>
<accession>A0AAV4QR71</accession>
<organism evidence="1 2">
    <name type="scientific">Caerostris extrusa</name>
    <name type="common">Bark spider</name>
    <name type="synonym">Caerostris bankana</name>
    <dbReference type="NCBI Taxonomy" id="172846"/>
    <lineage>
        <taxon>Eukaryota</taxon>
        <taxon>Metazoa</taxon>
        <taxon>Ecdysozoa</taxon>
        <taxon>Arthropoda</taxon>
        <taxon>Chelicerata</taxon>
        <taxon>Arachnida</taxon>
        <taxon>Araneae</taxon>
        <taxon>Araneomorphae</taxon>
        <taxon>Entelegynae</taxon>
        <taxon>Araneoidea</taxon>
        <taxon>Araneidae</taxon>
        <taxon>Caerostris</taxon>
    </lineage>
</organism>
<gene>
    <name evidence="1" type="ORF">CEXT_411451</name>
</gene>